<feature type="active site" evidence="5">
    <location>
        <position position="156"/>
    </location>
</feature>
<dbReference type="InterPro" id="IPR029510">
    <property type="entry name" value="Ald_DH_CS_GLU"/>
</dbReference>
<evidence type="ECO:0000313" key="8">
    <source>
        <dbReference type="EMBL" id="PCG62866.1"/>
    </source>
</evidence>
<dbReference type="InterPro" id="IPR016161">
    <property type="entry name" value="Ald_DH/histidinol_DH"/>
</dbReference>
<keyword evidence="2 6" id="KW-0560">Oxidoreductase</keyword>
<keyword evidence="3" id="KW-0520">NAD</keyword>
<protein>
    <recommendedName>
        <fullName evidence="4">aldehyde dehydrogenase (NAD(+))</fullName>
        <ecNumber evidence="4">1.2.1.3</ecNumber>
    </recommendedName>
</protein>
<organism evidence="8">
    <name type="scientific">Heliothis virescens</name>
    <name type="common">Tobacco budworm moth</name>
    <dbReference type="NCBI Taxonomy" id="7102"/>
    <lineage>
        <taxon>Eukaryota</taxon>
        <taxon>Metazoa</taxon>
        <taxon>Ecdysozoa</taxon>
        <taxon>Arthropoda</taxon>
        <taxon>Hexapoda</taxon>
        <taxon>Insecta</taxon>
        <taxon>Pterygota</taxon>
        <taxon>Neoptera</taxon>
        <taxon>Endopterygota</taxon>
        <taxon>Lepidoptera</taxon>
        <taxon>Glossata</taxon>
        <taxon>Ditrysia</taxon>
        <taxon>Noctuoidea</taxon>
        <taxon>Noctuidae</taxon>
        <taxon>Heliothinae</taxon>
        <taxon>Heliothis</taxon>
    </lineage>
</organism>
<dbReference type="InterPro" id="IPR016162">
    <property type="entry name" value="Ald_DH_N"/>
</dbReference>
<dbReference type="FunFam" id="3.40.605.10:FF:000029">
    <property type="entry name" value="Aldehyde dehydrogenase, mitochondrial"/>
    <property type="match status" value="1"/>
</dbReference>
<accession>A0A2A4ITP1</accession>
<dbReference type="EMBL" id="NWSH01007694">
    <property type="protein sequence ID" value="PCG62866.1"/>
    <property type="molecule type" value="Genomic_DNA"/>
</dbReference>
<dbReference type="PROSITE" id="PS00687">
    <property type="entry name" value="ALDEHYDE_DEHYDR_GLU"/>
    <property type="match status" value="1"/>
</dbReference>
<dbReference type="EC" id="1.2.1.3" evidence="4"/>
<comment type="caution">
    <text evidence="8">The sequence shown here is derived from an EMBL/GenBank/DDBJ whole genome shotgun (WGS) entry which is preliminary data.</text>
</comment>
<evidence type="ECO:0000256" key="5">
    <source>
        <dbReference type="PROSITE-ProRule" id="PRU10007"/>
    </source>
</evidence>
<dbReference type="SUPFAM" id="SSF53720">
    <property type="entry name" value="ALDH-like"/>
    <property type="match status" value="1"/>
</dbReference>
<evidence type="ECO:0000256" key="4">
    <source>
        <dbReference type="ARBA" id="ARBA00024226"/>
    </source>
</evidence>
<reference evidence="8" key="1">
    <citation type="submission" date="2017-09" db="EMBL/GenBank/DDBJ databases">
        <title>Contemporary evolution of a Lepidopteran species, Heliothis virescens, in response to modern agricultural practices.</title>
        <authorList>
            <person name="Fritz M.L."/>
            <person name="Deyonke A.M."/>
            <person name="Papanicolaou A."/>
            <person name="Micinski S."/>
            <person name="Westbrook J."/>
            <person name="Gould F."/>
        </authorList>
    </citation>
    <scope>NUCLEOTIDE SEQUENCE [LARGE SCALE GENOMIC DNA]</scope>
    <source>
        <strain evidence="8">HvINT-</strain>
        <tissue evidence="8">Whole body</tissue>
    </source>
</reference>
<dbReference type="AlphaFoldDB" id="A0A2A4ITP1"/>
<dbReference type="PANTHER" id="PTHR11699">
    <property type="entry name" value="ALDEHYDE DEHYDROGENASE-RELATED"/>
    <property type="match status" value="1"/>
</dbReference>
<dbReference type="Pfam" id="PF00171">
    <property type="entry name" value="Aldedh"/>
    <property type="match status" value="1"/>
</dbReference>
<dbReference type="Gene3D" id="3.40.309.10">
    <property type="entry name" value="Aldehyde Dehydrogenase, Chain A, domain 2"/>
    <property type="match status" value="1"/>
</dbReference>
<comment type="similarity">
    <text evidence="1 6">Belongs to the aldehyde dehydrogenase family.</text>
</comment>
<gene>
    <name evidence="8" type="ORF">B5V51_13499</name>
</gene>
<evidence type="ECO:0000256" key="1">
    <source>
        <dbReference type="ARBA" id="ARBA00009986"/>
    </source>
</evidence>
<evidence type="ECO:0000256" key="2">
    <source>
        <dbReference type="ARBA" id="ARBA00023002"/>
    </source>
</evidence>
<dbReference type="InterPro" id="IPR015590">
    <property type="entry name" value="Aldehyde_DH_dom"/>
</dbReference>
<evidence type="ECO:0000256" key="6">
    <source>
        <dbReference type="RuleBase" id="RU003345"/>
    </source>
</evidence>
<dbReference type="GO" id="GO:0004029">
    <property type="term" value="F:aldehyde dehydrogenase (NAD+) activity"/>
    <property type="evidence" value="ECO:0007669"/>
    <property type="project" value="UniProtKB-EC"/>
</dbReference>
<dbReference type="STRING" id="7102.A0A2A4ITP1"/>
<feature type="domain" description="Aldehyde dehydrogenase" evidence="7">
    <location>
        <begin position="4"/>
        <end position="171"/>
    </location>
</feature>
<dbReference type="Gene3D" id="3.40.605.10">
    <property type="entry name" value="Aldehyde Dehydrogenase, Chain A, domain 1"/>
    <property type="match status" value="1"/>
</dbReference>
<name>A0A2A4ITP1_HELVI</name>
<evidence type="ECO:0000256" key="3">
    <source>
        <dbReference type="ARBA" id="ARBA00023027"/>
    </source>
</evidence>
<dbReference type="InterPro" id="IPR016163">
    <property type="entry name" value="Ald_DH_C"/>
</dbReference>
<evidence type="ECO:0000259" key="7">
    <source>
        <dbReference type="Pfam" id="PF00171"/>
    </source>
</evidence>
<sequence>MVLNNAKVFVGNAVNVIRSAASCADKVHGETIPADGEVFSYTLRQPVGVCGVILPWNGPIFLFVNKVCTALAAGCTVVVKPAEQTPLTALVLAALLAEAGVPKGVVNVVNGFGPGAGTALTHHGDVAKISFTGSVEVGKLIQQAAGVNNLKRITLELGGKSPLVIMNDADSTVLSY</sequence>
<proteinExistence type="inferred from homology"/>